<reference evidence="2" key="1">
    <citation type="journal article" date="2014" name="Int. J. Syst. Evol. Microbiol.">
        <title>Complete genome sequence of Corynebacterium casei LMG S-19264T (=DSM 44701T), isolated from a smear-ripened cheese.</title>
        <authorList>
            <consortium name="US DOE Joint Genome Institute (JGI-PGF)"/>
            <person name="Walter F."/>
            <person name="Albersmeier A."/>
            <person name="Kalinowski J."/>
            <person name="Ruckert C."/>
        </authorList>
    </citation>
    <scope>NUCLEOTIDE SEQUENCE</scope>
    <source>
        <strain evidence="2">JCM 5069</strain>
    </source>
</reference>
<comment type="caution">
    <text evidence="2">The sequence shown here is derived from an EMBL/GenBank/DDBJ whole genome shotgun (WGS) entry which is preliminary data.</text>
</comment>
<sequence>MGFADRTPGFLFRHGEIEGENLRVGEWGGTPHERGMCIFTGAAAGRAVPQQGSGDGSGGTTAQTRENGGEKESPPALRH</sequence>
<dbReference type="RefSeq" id="WP_229924616.1">
    <property type="nucleotide sequence ID" value="NZ_BNCD01000006.1"/>
</dbReference>
<dbReference type="AlphaFoldDB" id="A0A919G3N4"/>
<dbReference type="Proteomes" id="UP000603708">
    <property type="component" value="Unassembled WGS sequence"/>
</dbReference>
<evidence type="ECO:0000313" key="3">
    <source>
        <dbReference type="Proteomes" id="UP000603708"/>
    </source>
</evidence>
<organism evidence="2 3">
    <name type="scientific">Streptomyces sulfonofaciens</name>
    <dbReference type="NCBI Taxonomy" id="68272"/>
    <lineage>
        <taxon>Bacteria</taxon>
        <taxon>Bacillati</taxon>
        <taxon>Actinomycetota</taxon>
        <taxon>Actinomycetes</taxon>
        <taxon>Kitasatosporales</taxon>
        <taxon>Streptomycetaceae</taxon>
        <taxon>Streptomyces</taxon>
    </lineage>
</organism>
<reference evidence="2" key="2">
    <citation type="submission" date="2020-09" db="EMBL/GenBank/DDBJ databases">
        <authorList>
            <person name="Sun Q."/>
            <person name="Ohkuma M."/>
        </authorList>
    </citation>
    <scope>NUCLEOTIDE SEQUENCE</scope>
    <source>
        <strain evidence="2">JCM 5069</strain>
    </source>
</reference>
<name>A0A919G3N4_9ACTN</name>
<keyword evidence="3" id="KW-1185">Reference proteome</keyword>
<protein>
    <submittedName>
        <fullName evidence="2">Uncharacterized protein</fullName>
    </submittedName>
</protein>
<evidence type="ECO:0000256" key="1">
    <source>
        <dbReference type="SAM" id="MobiDB-lite"/>
    </source>
</evidence>
<accession>A0A919G3N4</accession>
<feature type="region of interest" description="Disordered" evidence="1">
    <location>
        <begin position="43"/>
        <end position="79"/>
    </location>
</feature>
<dbReference type="EMBL" id="BNCD01000006">
    <property type="protein sequence ID" value="GHH77114.1"/>
    <property type="molecule type" value="Genomic_DNA"/>
</dbReference>
<evidence type="ECO:0000313" key="2">
    <source>
        <dbReference type="EMBL" id="GHH77114.1"/>
    </source>
</evidence>
<proteinExistence type="predicted"/>
<gene>
    <name evidence="2" type="ORF">GCM10018793_24380</name>
</gene>